<evidence type="ECO:0000256" key="1">
    <source>
        <dbReference type="SAM" id="Phobius"/>
    </source>
</evidence>
<dbReference type="PATRIC" id="fig|1179773.3.peg.1400"/>
<proteinExistence type="predicted"/>
<keyword evidence="1" id="KW-0812">Transmembrane</keyword>
<organism evidence="2 3">
    <name type="scientific">Saccharothrix espanaensis (strain ATCC 51144 / DSM 44229 / JCM 9112 / NBRC 15066 / NRRL 15764)</name>
    <dbReference type="NCBI Taxonomy" id="1179773"/>
    <lineage>
        <taxon>Bacteria</taxon>
        <taxon>Bacillati</taxon>
        <taxon>Actinomycetota</taxon>
        <taxon>Actinomycetes</taxon>
        <taxon>Pseudonocardiales</taxon>
        <taxon>Pseudonocardiaceae</taxon>
        <taxon>Saccharothrix</taxon>
    </lineage>
</organism>
<gene>
    <name evidence="2" type="ordered locus">BN6_13920</name>
</gene>
<dbReference type="AlphaFoldDB" id="K0JWY9"/>
<protein>
    <submittedName>
        <fullName evidence="2">Uncharacterized protein</fullName>
    </submittedName>
</protein>
<feature type="transmembrane region" description="Helical" evidence="1">
    <location>
        <begin position="29"/>
        <end position="48"/>
    </location>
</feature>
<keyword evidence="1" id="KW-1133">Transmembrane helix</keyword>
<accession>K0JWY9</accession>
<evidence type="ECO:0000313" key="3">
    <source>
        <dbReference type="Proteomes" id="UP000006281"/>
    </source>
</evidence>
<evidence type="ECO:0000313" key="2">
    <source>
        <dbReference type="EMBL" id="CCH28718.1"/>
    </source>
</evidence>
<keyword evidence="3" id="KW-1185">Reference proteome</keyword>
<name>K0JWY9_SACES</name>
<reference evidence="2 3" key="1">
    <citation type="journal article" date="2012" name="BMC Genomics">
        <title>Complete genome sequence of Saccharothrix espanaensis DSM 44229T and comparison to the other completely sequenced Pseudonocardiaceae.</title>
        <authorList>
            <person name="Strobel T."/>
            <person name="Al-Dilaimi A."/>
            <person name="Blom J."/>
            <person name="Gessner A."/>
            <person name="Kalinowski J."/>
            <person name="Luzhetska M."/>
            <person name="Puhler A."/>
            <person name="Szczepanowski R."/>
            <person name="Bechthold A."/>
            <person name="Ruckert C."/>
        </authorList>
    </citation>
    <scope>NUCLEOTIDE SEQUENCE [LARGE SCALE GENOMIC DNA]</scope>
    <source>
        <strain evidence="3">ATCC 51144 / DSM 44229 / JCM 9112 / NBRC 15066 / NRRL 15764</strain>
    </source>
</reference>
<dbReference type="STRING" id="1179773.BN6_13920"/>
<keyword evidence="1" id="KW-0472">Membrane</keyword>
<dbReference type="BioCyc" id="SESP1179773:BN6_RS41655-MONOMER"/>
<dbReference type="RefSeq" id="WP_015098831.1">
    <property type="nucleotide sequence ID" value="NC_019673.1"/>
</dbReference>
<dbReference type="HOGENOM" id="CLU_1057220_0_0_11"/>
<dbReference type="Proteomes" id="UP000006281">
    <property type="component" value="Chromosome"/>
</dbReference>
<sequence length="263" mass="28296">MRSDDGEADDVVSEHRDSRGRTWRQRHRVLVWGTALLLFAAPVVALAWETEQGPAPLPQRPSTTQGLPPAVLEITTWPEGEAGIVVPEAVAVGEFTAEQVAAAYERVRRVVVASRLDLRVLRDHDVEPVLALLAPAQQGPLRKAWAEPDRQVQTAIVNRIATGEKLAPGVPPVTGTMRAQVRGGGLEVRADYSVSYVFATGSPPPGRPAVVSRTDMTYLVTFVGDVPQVEVGPVHESTHSATCKASPKGFIAPPGSAWRKDNC</sequence>
<dbReference type="EMBL" id="HE804045">
    <property type="protein sequence ID" value="CCH28718.1"/>
    <property type="molecule type" value="Genomic_DNA"/>
</dbReference>
<dbReference type="KEGG" id="sesp:BN6_13920"/>